<proteinExistence type="predicted"/>
<organism evidence="1 2">
    <name type="scientific">Marinobacter nauticus</name>
    <name type="common">Marinobacter hydrocarbonoclasticus</name>
    <name type="synonym">Marinobacter aquaeolei</name>
    <dbReference type="NCBI Taxonomy" id="2743"/>
    <lineage>
        <taxon>Bacteria</taxon>
        <taxon>Pseudomonadati</taxon>
        <taxon>Pseudomonadota</taxon>
        <taxon>Gammaproteobacteria</taxon>
        <taxon>Pseudomonadales</taxon>
        <taxon>Marinobacteraceae</taxon>
        <taxon>Marinobacter</taxon>
    </lineage>
</organism>
<accession>A0A3B8WJA3</accession>
<protein>
    <submittedName>
        <fullName evidence="1">PAS domain-containing sensor histidine kinase</fullName>
    </submittedName>
</protein>
<keyword evidence="1" id="KW-0418">Kinase</keyword>
<dbReference type="Proteomes" id="UP000261325">
    <property type="component" value="Unassembled WGS sequence"/>
</dbReference>
<dbReference type="GO" id="GO:0016301">
    <property type="term" value="F:kinase activity"/>
    <property type="evidence" value="ECO:0007669"/>
    <property type="project" value="UniProtKB-KW"/>
</dbReference>
<name>A0A3B8WJA3_MARNT</name>
<evidence type="ECO:0000313" key="2">
    <source>
        <dbReference type="Proteomes" id="UP000261325"/>
    </source>
</evidence>
<evidence type="ECO:0000313" key="1">
    <source>
        <dbReference type="EMBL" id="HAC30344.1"/>
    </source>
</evidence>
<dbReference type="AlphaFoldDB" id="A0A3B8WJA3"/>
<sequence>MTDPNNSRQINLLLDSDPQPTLILAADATVSDCNRTTRELLTISKAPTPDALLPVNTQALVQAAIGQGRAIEDV</sequence>
<comment type="caution">
    <text evidence="1">The sequence shown here is derived from an EMBL/GenBank/DDBJ whole genome shotgun (WGS) entry which is preliminary data.</text>
</comment>
<gene>
    <name evidence="1" type="ORF">DCF82_21425</name>
</gene>
<keyword evidence="1" id="KW-0808">Transferase</keyword>
<dbReference type="EMBL" id="DLYI01000292">
    <property type="protein sequence ID" value="HAC30344.1"/>
    <property type="molecule type" value="Genomic_DNA"/>
</dbReference>
<feature type="non-terminal residue" evidence="1">
    <location>
        <position position="74"/>
    </location>
</feature>
<reference evidence="1 2" key="1">
    <citation type="journal article" date="2018" name="Nat. Biotechnol.">
        <title>A standardized bacterial taxonomy based on genome phylogeny substantially revises the tree of life.</title>
        <authorList>
            <person name="Parks D.H."/>
            <person name="Chuvochina M."/>
            <person name="Waite D.W."/>
            <person name="Rinke C."/>
            <person name="Skarshewski A."/>
            <person name="Chaumeil P.A."/>
            <person name="Hugenholtz P."/>
        </authorList>
    </citation>
    <scope>NUCLEOTIDE SEQUENCE [LARGE SCALE GENOMIC DNA]</scope>
    <source>
        <strain evidence="1">UBA9049</strain>
    </source>
</reference>